<dbReference type="RefSeq" id="WP_317015185.1">
    <property type="nucleotide sequence ID" value="NZ_CP136511.1"/>
</dbReference>
<evidence type="ECO:0000313" key="2">
    <source>
        <dbReference type="Proteomes" id="UP001302652"/>
    </source>
</evidence>
<evidence type="ECO:0000313" key="1">
    <source>
        <dbReference type="EMBL" id="WOD13598.1"/>
    </source>
</evidence>
<organism evidence="1 2">
    <name type="scientific">Paraburkholderia kirstenboschensis</name>
    <dbReference type="NCBI Taxonomy" id="1245436"/>
    <lineage>
        <taxon>Bacteria</taxon>
        <taxon>Pseudomonadati</taxon>
        <taxon>Pseudomonadota</taxon>
        <taxon>Betaproteobacteria</taxon>
        <taxon>Burkholderiales</taxon>
        <taxon>Burkholderiaceae</taxon>
        <taxon>Paraburkholderia</taxon>
    </lineage>
</organism>
<reference evidence="1 2" key="1">
    <citation type="submission" date="2023-10" db="EMBL/GenBank/DDBJ databases">
        <title>Surface-active antibiotics is a multifunctional adaptation for post-fire microbes.</title>
        <authorList>
            <person name="Liu M.D."/>
            <person name="Du Y."/>
            <person name="Koupaei S.K."/>
            <person name="Kim N.R."/>
            <person name="Zhang W."/>
            <person name="Traxler M.F."/>
        </authorList>
    </citation>
    <scope>NUCLEOTIDE SEQUENCE [LARGE SCALE GENOMIC DNA]</scope>
    <source>
        <strain evidence="1 2">F3</strain>
    </source>
</reference>
<sequence length="71" mass="8107">MGIVRNEIGQLENAVRTLVRRPWLIRRDYWVSEVEDVLERPGISAGDRQRLGALLDLLGTVADYRHVQGAH</sequence>
<dbReference type="Proteomes" id="UP001302652">
    <property type="component" value="Chromosome 3"/>
</dbReference>
<gene>
    <name evidence="1" type="ORF">RW095_06315</name>
</gene>
<keyword evidence="2" id="KW-1185">Reference proteome</keyword>
<dbReference type="EMBL" id="CP136511">
    <property type="protein sequence ID" value="WOD13598.1"/>
    <property type="molecule type" value="Genomic_DNA"/>
</dbReference>
<accession>A0ABZ0EBJ5</accession>
<protein>
    <submittedName>
        <fullName evidence="1">Uncharacterized protein</fullName>
    </submittedName>
</protein>
<name>A0ABZ0EBJ5_9BURK</name>
<proteinExistence type="predicted"/>